<feature type="binding site" evidence="9">
    <location>
        <position position="33"/>
    </location>
    <ligand>
        <name>substrate</name>
    </ligand>
</feature>
<evidence type="ECO:0000256" key="8">
    <source>
        <dbReference type="PIRSR" id="PIRSR614732-1"/>
    </source>
</evidence>
<sequence>MERVHPVIVALDTDVLKALDVAKALRDEVAGFKVGWDLILEGGISIVSEISRYGSVVVDVKIADIPYISSRLIDKFIRRGACCVIVHGFLYPSNVNGKHVYVLAKMTVPTMYDYVWEKLLDEVEAVRGFVLPGNQPEAIKKAREKLGCKYRIIAPGIGAQGGRPGEAIEAGADFEIVGRYLLEDLSRVSHWDRLKPTCFTSP</sequence>
<comment type="pathway">
    <text evidence="1">Pyrimidine metabolism; UMP biosynthesis via de novo pathway; UMP from orotate: step 2/2.</text>
</comment>
<dbReference type="EC" id="4.1.1.23" evidence="2"/>
<dbReference type="InterPro" id="IPR011060">
    <property type="entry name" value="RibuloseP-bd_barrel"/>
</dbReference>
<evidence type="ECO:0000256" key="9">
    <source>
        <dbReference type="PIRSR" id="PIRSR614732-2"/>
    </source>
</evidence>
<feature type="active site" description="For OMPdecase activity" evidence="8">
    <location>
        <position position="64"/>
    </location>
</feature>
<dbReference type="PANTHER" id="PTHR32119">
    <property type="entry name" value="OROTIDINE 5'-PHOSPHATE DECARBOXYLASE"/>
    <property type="match status" value="1"/>
</dbReference>
<evidence type="ECO:0000256" key="2">
    <source>
        <dbReference type="ARBA" id="ARBA00012321"/>
    </source>
</evidence>
<dbReference type="Proteomes" id="UP000001431">
    <property type="component" value="Chromosome"/>
</dbReference>
<dbReference type="Gene3D" id="3.20.20.70">
    <property type="entry name" value="Aldolase class I"/>
    <property type="match status" value="1"/>
</dbReference>
<keyword evidence="6 11" id="KW-0456">Lyase</keyword>
<dbReference type="GO" id="GO:0005829">
    <property type="term" value="C:cytosol"/>
    <property type="evidence" value="ECO:0007669"/>
    <property type="project" value="TreeGrafter"/>
</dbReference>
<dbReference type="SUPFAM" id="SSF51366">
    <property type="entry name" value="Ribulose-phoshate binding barrel"/>
    <property type="match status" value="1"/>
</dbReference>
<accession>A3MY53</accession>
<evidence type="ECO:0000313" key="11">
    <source>
        <dbReference type="EMBL" id="ABO09570.1"/>
    </source>
</evidence>
<evidence type="ECO:0000259" key="10">
    <source>
        <dbReference type="SMART" id="SM00934"/>
    </source>
</evidence>
<evidence type="ECO:0000256" key="3">
    <source>
        <dbReference type="ARBA" id="ARBA00021923"/>
    </source>
</evidence>
<dbReference type="GO" id="GO:0006207">
    <property type="term" value="P:'de novo' pyrimidine nucleobase biosynthetic process"/>
    <property type="evidence" value="ECO:0007669"/>
    <property type="project" value="InterPro"/>
</dbReference>
<dbReference type="eggNOG" id="arCOG00081">
    <property type="taxonomic scope" value="Archaea"/>
</dbReference>
<evidence type="ECO:0000313" key="12">
    <source>
        <dbReference type="Proteomes" id="UP000001431"/>
    </source>
</evidence>
<dbReference type="KEGG" id="pcl:Pcal_2155"/>
<dbReference type="AlphaFoldDB" id="A3MY53"/>
<evidence type="ECO:0000256" key="7">
    <source>
        <dbReference type="ARBA" id="ARBA00033428"/>
    </source>
</evidence>
<dbReference type="InterPro" id="IPR013785">
    <property type="entry name" value="Aldolase_TIM"/>
</dbReference>
<dbReference type="Pfam" id="PF00215">
    <property type="entry name" value="OMPdecase"/>
    <property type="match status" value="1"/>
</dbReference>
<name>A3MY53_PYRCJ</name>
<feature type="active site" description="For OMPdecase activity" evidence="8">
    <location>
        <position position="61"/>
    </location>
</feature>
<evidence type="ECO:0000256" key="5">
    <source>
        <dbReference type="ARBA" id="ARBA00022975"/>
    </source>
</evidence>
<dbReference type="InterPro" id="IPR001754">
    <property type="entry name" value="OMPdeCOase_dom"/>
</dbReference>
<feature type="binding site" evidence="9">
    <location>
        <position position="12"/>
    </location>
    <ligand>
        <name>substrate</name>
    </ligand>
</feature>
<organism evidence="11 12">
    <name type="scientific">Pyrobaculum calidifontis (strain DSM 21063 / JCM 11548 / VA1)</name>
    <dbReference type="NCBI Taxonomy" id="410359"/>
    <lineage>
        <taxon>Archaea</taxon>
        <taxon>Thermoproteota</taxon>
        <taxon>Thermoprotei</taxon>
        <taxon>Thermoproteales</taxon>
        <taxon>Thermoproteaceae</taxon>
        <taxon>Pyrobaculum</taxon>
    </lineage>
</organism>
<feature type="domain" description="Orotidine 5'-phosphate decarboxylase" evidence="10">
    <location>
        <begin position="6"/>
        <end position="194"/>
    </location>
</feature>
<dbReference type="GO" id="GO:0004590">
    <property type="term" value="F:orotidine-5'-phosphate decarboxylase activity"/>
    <property type="evidence" value="ECO:0007669"/>
    <property type="project" value="UniProtKB-EC"/>
</dbReference>
<reference evidence="11" key="1">
    <citation type="submission" date="2007-02" db="EMBL/GenBank/DDBJ databases">
        <title>Complete sequence of Pyrobaculum calidifontis JCM 11548.</title>
        <authorList>
            <consortium name="US DOE Joint Genome Institute"/>
            <person name="Copeland A."/>
            <person name="Lucas S."/>
            <person name="Lapidus A."/>
            <person name="Barry K."/>
            <person name="Glavina del Rio T."/>
            <person name="Dalin E."/>
            <person name="Tice H."/>
            <person name="Pitluck S."/>
            <person name="Chain P."/>
            <person name="Malfatti S."/>
            <person name="Shin M."/>
            <person name="Vergez L."/>
            <person name="Schmutz J."/>
            <person name="Larimer F."/>
            <person name="Land M."/>
            <person name="Hauser L."/>
            <person name="Kyrpides N."/>
            <person name="Mikhailova N."/>
            <person name="Cozen A.E."/>
            <person name="Fitz-Gibbon S.T."/>
            <person name="House C.H."/>
            <person name="Saltikov C."/>
            <person name="Lowe T.M."/>
            <person name="Richardson P."/>
        </authorList>
    </citation>
    <scope>NUCLEOTIDE SEQUENCE [LARGE SCALE GENOMIC DNA]</scope>
    <source>
        <strain evidence="11">JCM 11548</strain>
    </source>
</reference>
<dbReference type="SMART" id="SM00934">
    <property type="entry name" value="OMPdecase"/>
    <property type="match status" value="1"/>
</dbReference>
<dbReference type="CDD" id="cd04725">
    <property type="entry name" value="OMP_decarboxylase_like"/>
    <property type="match status" value="1"/>
</dbReference>
<feature type="active site" description="For OMPdecase activity" evidence="8">
    <location>
        <position position="59"/>
    </location>
</feature>
<evidence type="ECO:0000256" key="4">
    <source>
        <dbReference type="ARBA" id="ARBA00022793"/>
    </source>
</evidence>
<dbReference type="EMBL" id="CP000561">
    <property type="protein sequence ID" value="ABO09570.1"/>
    <property type="molecule type" value="Genomic_DNA"/>
</dbReference>
<evidence type="ECO:0000256" key="6">
    <source>
        <dbReference type="ARBA" id="ARBA00023239"/>
    </source>
</evidence>
<keyword evidence="4" id="KW-0210">Decarboxylase</keyword>
<dbReference type="InterPro" id="IPR014732">
    <property type="entry name" value="OMPdecase"/>
</dbReference>
<keyword evidence="12" id="KW-1185">Reference proteome</keyword>
<evidence type="ECO:0000256" key="1">
    <source>
        <dbReference type="ARBA" id="ARBA00004861"/>
    </source>
</evidence>
<keyword evidence="5" id="KW-0665">Pyrimidine biosynthesis</keyword>
<dbReference type="STRING" id="410359.Pcal_2155"/>
<dbReference type="PANTHER" id="PTHR32119:SF2">
    <property type="entry name" value="OROTIDINE 5'-PHOSPHATE DECARBOXYLASE"/>
    <property type="match status" value="1"/>
</dbReference>
<gene>
    <name evidence="11" type="ordered locus">Pcal_2155</name>
</gene>
<dbReference type="HOGENOM" id="CLU_067069_2_0_2"/>
<dbReference type="UniPathway" id="UPA00070">
    <property type="reaction ID" value="UER00120"/>
</dbReference>
<proteinExistence type="predicted"/>
<dbReference type="GO" id="GO:0044205">
    <property type="term" value="P:'de novo' UMP biosynthetic process"/>
    <property type="evidence" value="ECO:0007669"/>
    <property type="project" value="UniProtKB-UniPathway"/>
</dbReference>
<protein>
    <recommendedName>
        <fullName evidence="3">Orotidine 5'-phosphate decarboxylase</fullName>
        <ecNumber evidence="2">4.1.1.23</ecNumber>
    </recommendedName>
    <alternativeName>
        <fullName evidence="7">OMP decarboxylase</fullName>
    </alternativeName>
</protein>